<proteinExistence type="predicted"/>
<keyword evidence="2" id="KW-0328">Glycosyltransferase</keyword>
<protein>
    <submittedName>
        <fullName evidence="2">Glycosyltransferase</fullName>
        <ecNumber evidence="2">2.4.-.-</ecNumber>
    </submittedName>
</protein>
<accession>A0A9Q9T4Q3</accession>
<sequence>MSKLHVIVASHNRAETTWNALQSLHEAASGAGVEYDVTLFDDGSSDDTIEQATAAVDELTVLQGDGSAFWALSMATAEAAVLARDDVRDDDWLLWFNDDVQLERSGLRALFEAASRLPGGILIGSTVDAVSGELTYGGLRRAGIHPLSFDLVEPSELVEEAKRVDAFNGNVVLLPVHVARAVGSIDGGFSHAYADVDYGMRATSTGVPIWVTGGTVGYCSRNPTVSHRSLITAWRSFISQKGAGNPRSLRRYLRRHSARSWWFFYTASYALWWIRALRRTLRVGGVNR</sequence>
<dbReference type="PANTHER" id="PTHR43179">
    <property type="entry name" value="RHAMNOSYLTRANSFERASE WBBL"/>
    <property type="match status" value="1"/>
</dbReference>
<organism evidence="2 3">
    <name type="scientific">Curtobacterium poinsettiae</name>
    <dbReference type="NCBI Taxonomy" id="159612"/>
    <lineage>
        <taxon>Bacteria</taxon>
        <taxon>Bacillati</taxon>
        <taxon>Actinomycetota</taxon>
        <taxon>Actinomycetes</taxon>
        <taxon>Micrococcales</taxon>
        <taxon>Microbacteriaceae</taxon>
        <taxon>Curtobacterium</taxon>
    </lineage>
</organism>
<dbReference type="EC" id="2.4.-.-" evidence="2"/>
<dbReference type="SUPFAM" id="SSF53448">
    <property type="entry name" value="Nucleotide-diphospho-sugar transferases"/>
    <property type="match status" value="1"/>
</dbReference>
<dbReference type="EMBL" id="CP106879">
    <property type="protein sequence ID" value="UYC81936.1"/>
    <property type="molecule type" value="Genomic_DNA"/>
</dbReference>
<feature type="domain" description="Glycosyltransferase 2-like" evidence="1">
    <location>
        <begin position="6"/>
        <end position="140"/>
    </location>
</feature>
<dbReference type="Pfam" id="PF00535">
    <property type="entry name" value="Glycos_transf_2"/>
    <property type="match status" value="1"/>
</dbReference>
<name>A0A9Q9T4Q3_9MICO</name>
<dbReference type="InterPro" id="IPR001173">
    <property type="entry name" value="Glyco_trans_2-like"/>
</dbReference>
<dbReference type="Proteomes" id="UP001062223">
    <property type="component" value="Chromosome"/>
</dbReference>
<dbReference type="InterPro" id="IPR029044">
    <property type="entry name" value="Nucleotide-diphossugar_trans"/>
</dbReference>
<gene>
    <name evidence="2" type="ORF">OE229_05585</name>
</gene>
<keyword evidence="2" id="KW-0808">Transferase</keyword>
<evidence type="ECO:0000259" key="1">
    <source>
        <dbReference type="Pfam" id="PF00535"/>
    </source>
</evidence>
<dbReference type="PANTHER" id="PTHR43179:SF7">
    <property type="entry name" value="RHAMNOSYLTRANSFERASE WBBL"/>
    <property type="match status" value="1"/>
</dbReference>
<dbReference type="GO" id="GO:0016757">
    <property type="term" value="F:glycosyltransferase activity"/>
    <property type="evidence" value="ECO:0007669"/>
    <property type="project" value="UniProtKB-KW"/>
</dbReference>
<evidence type="ECO:0000313" key="3">
    <source>
        <dbReference type="Proteomes" id="UP001062223"/>
    </source>
</evidence>
<reference evidence="2" key="1">
    <citation type="submission" date="2022-09" db="EMBL/GenBank/DDBJ databases">
        <title>Taxonomy of Curtobacterium flaccumfaciens.</title>
        <authorList>
            <person name="Osdaghi E."/>
            <person name="Taghavi S.M."/>
            <person name="Hamidizade M."/>
            <person name="Abachi H."/>
            <person name="Fazliarab A."/>
            <person name="Baeyen S."/>
            <person name="Portier P."/>
            <person name="Van Vaerenbergh J."/>
            <person name="Jacques M.-A."/>
        </authorList>
    </citation>
    <scope>NUCLEOTIDE SEQUENCE</scope>
    <source>
        <strain evidence="2">AGQB46</strain>
    </source>
</reference>
<dbReference type="KEGG" id="cpoi:OE229_05585"/>
<dbReference type="Gene3D" id="3.90.550.10">
    <property type="entry name" value="Spore Coat Polysaccharide Biosynthesis Protein SpsA, Chain A"/>
    <property type="match status" value="1"/>
</dbReference>
<evidence type="ECO:0000313" key="2">
    <source>
        <dbReference type="EMBL" id="UYC81936.1"/>
    </source>
</evidence>
<dbReference type="AlphaFoldDB" id="A0A9Q9T4Q3"/>
<dbReference type="RefSeq" id="WP_262136865.1">
    <property type="nucleotide sequence ID" value="NZ_CP106879.1"/>
</dbReference>